<evidence type="ECO:0000313" key="3">
    <source>
        <dbReference type="EMBL" id="ACO70636.1"/>
    </source>
</evidence>
<name>C1FJP3_MICCC</name>
<sequence length="108" mass="11848">MRPARTAGGLGSLARLARRVWTGAGGPTPLAGRDRVGRHDERPPPAPICETCHRRFCRCVHKPPTEPAAPGAEDCCQSSPQCKFCVWLVYEENVAEYQAYLATKNDGR</sequence>
<proteinExistence type="predicted"/>
<dbReference type="EMBL" id="CP001577">
    <property type="protein sequence ID" value="ACO70636.1"/>
    <property type="molecule type" value="Genomic_DNA"/>
</dbReference>
<reference evidence="3 4" key="1">
    <citation type="journal article" date="2009" name="Science">
        <title>Green evolution and dynamic adaptations revealed by genomes of the marine picoeukaryotes Micromonas.</title>
        <authorList>
            <person name="Worden A.Z."/>
            <person name="Lee J.H."/>
            <person name="Mock T."/>
            <person name="Rouze P."/>
            <person name="Simmons M.P."/>
            <person name="Aerts A.L."/>
            <person name="Allen A.E."/>
            <person name="Cuvelier M.L."/>
            <person name="Derelle E."/>
            <person name="Everett M.V."/>
            <person name="Foulon E."/>
            <person name="Grimwood J."/>
            <person name="Gundlach H."/>
            <person name="Henrissat B."/>
            <person name="Napoli C."/>
            <person name="McDonald S.M."/>
            <person name="Parker M.S."/>
            <person name="Rombauts S."/>
            <person name="Salamov A."/>
            <person name="Von Dassow P."/>
            <person name="Badger J.H."/>
            <person name="Coutinho P.M."/>
            <person name="Demir E."/>
            <person name="Dubchak I."/>
            <person name="Gentemann C."/>
            <person name="Eikrem W."/>
            <person name="Gready J.E."/>
            <person name="John U."/>
            <person name="Lanier W."/>
            <person name="Lindquist E.A."/>
            <person name="Lucas S."/>
            <person name="Mayer K.F."/>
            <person name="Moreau H."/>
            <person name="Not F."/>
            <person name="Otillar R."/>
            <person name="Panaud O."/>
            <person name="Pangilinan J."/>
            <person name="Paulsen I."/>
            <person name="Piegu B."/>
            <person name="Poliakov A."/>
            <person name="Robbens S."/>
            <person name="Schmutz J."/>
            <person name="Toulza E."/>
            <person name="Wyss T."/>
            <person name="Zelensky A."/>
            <person name="Zhou K."/>
            <person name="Armbrust E.V."/>
            <person name="Bhattacharya D."/>
            <person name="Goodenough U.W."/>
            <person name="Van de Peer Y."/>
            <person name="Grigoriev I.V."/>
        </authorList>
    </citation>
    <scope>NUCLEOTIDE SEQUENCE [LARGE SCALE GENOMIC DNA]</scope>
    <source>
        <strain evidence="4">RCC299 / NOUM17</strain>
    </source>
</reference>
<dbReference type="GeneID" id="8248263"/>
<dbReference type="RefSeq" id="XP_002509378.1">
    <property type="nucleotide sequence ID" value="XM_002509332.1"/>
</dbReference>
<dbReference type="InParanoid" id="C1FJP3"/>
<organism evidence="3 4">
    <name type="scientific">Micromonas commoda (strain RCC299 / NOUM17 / CCMP2709)</name>
    <name type="common">Picoplanktonic green alga</name>
    <dbReference type="NCBI Taxonomy" id="296587"/>
    <lineage>
        <taxon>Eukaryota</taxon>
        <taxon>Viridiplantae</taxon>
        <taxon>Chlorophyta</taxon>
        <taxon>Mamiellophyceae</taxon>
        <taxon>Mamiellales</taxon>
        <taxon>Mamiellaceae</taxon>
        <taxon>Micromonas</taxon>
    </lineage>
</organism>
<keyword evidence="4" id="KW-1185">Reference proteome</keyword>
<dbReference type="KEGG" id="mis:MICPUN_62915"/>
<gene>
    <name evidence="3" type="ORF">MICPUN_62915</name>
</gene>
<feature type="compositionally biased region" description="Basic and acidic residues" evidence="1">
    <location>
        <begin position="32"/>
        <end position="43"/>
    </location>
</feature>
<dbReference type="Proteomes" id="UP000002009">
    <property type="component" value="Chromosome 12"/>
</dbReference>
<feature type="region of interest" description="Disordered" evidence="1">
    <location>
        <begin position="22"/>
        <end position="44"/>
    </location>
</feature>
<protein>
    <recommendedName>
        <fullName evidence="2">Oxidoreductase-like domain-containing protein</fullName>
    </recommendedName>
</protein>
<dbReference type="InterPro" id="IPR019180">
    <property type="entry name" value="Oxidoreductase-like_N"/>
</dbReference>
<accession>C1FJP3</accession>
<feature type="domain" description="Oxidoreductase-like" evidence="2">
    <location>
        <begin position="64"/>
        <end position="101"/>
    </location>
</feature>
<evidence type="ECO:0000256" key="1">
    <source>
        <dbReference type="SAM" id="MobiDB-lite"/>
    </source>
</evidence>
<dbReference type="AlphaFoldDB" id="C1FJP3"/>
<evidence type="ECO:0000259" key="2">
    <source>
        <dbReference type="Pfam" id="PF09791"/>
    </source>
</evidence>
<evidence type="ECO:0000313" key="4">
    <source>
        <dbReference type="Proteomes" id="UP000002009"/>
    </source>
</evidence>
<dbReference type="Pfam" id="PF09791">
    <property type="entry name" value="Oxidored-like"/>
    <property type="match status" value="1"/>
</dbReference>
<dbReference type="OrthoDB" id="10064411at2759"/>